<feature type="compositionally biased region" description="Low complexity" evidence="1">
    <location>
        <begin position="202"/>
        <end position="214"/>
    </location>
</feature>
<feature type="region of interest" description="Disordered" evidence="1">
    <location>
        <begin position="1"/>
        <end position="22"/>
    </location>
</feature>
<dbReference type="Proteomes" id="UP001626550">
    <property type="component" value="Unassembled WGS sequence"/>
</dbReference>
<reference evidence="2 3" key="1">
    <citation type="submission" date="2024-11" db="EMBL/GenBank/DDBJ databases">
        <title>Adaptive evolution of stress response genes in parasites aligns with host niche diversity.</title>
        <authorList>
            <person name="Hahn C."/>
            <person name="Resl P."/>
        </authorList>
    </citation>
    <scope>NUCLEOTIDE SEQUENCE [LARGE SCALE GENOMIC DNA]</scope>
    <source>
        <strain evidence="2">EGGRZ-B1_66</strain>
        <tissue evidence="2">Body</tissue>
    </source>
</reference>
<feature type="compositionally biased region" description="Polar residues" evidence="1">
    <location>
        <begin position="1"/>
        <end position="15"/>
    </location>
</feature>
<evidence type="ECO:0000313" key="3">
    <source>
        <dbReference type="Proteomes" id="UP001626550"/>
    </source>
</evidence>
<comment type="caution">
    <text evidence="2">The sequence shown here is derived from an EMBL/GenBank/DDBJ whole genome shotgun (WGS) entry which is preliminary data.</text>
</comment>
<dbReference type="AlphaFoldDB" id="A0ABD2QGX0"/>
<proteinExistence type="predicted"/>
<evidence type="ECO:0000256" key="1">
    <source>
        <dbReference type="SAM" id="MobiDB-lite"/>
    </source>
</evidence>
<name>A0ABD2QGX0_9PLAT</name>
<evidence type="ECO:0000313" key="2">
    <source>
        <dbReference type="EMBL" id="KAL3318442.1"/>
    </source>
</evidence>
<keyword evidence="3" id="KW-1185">Reference proteome</keyword>
<accession>A0ABD2QGX0</accession>
<sequence length="303" mass="34149">MRSCDSAASYTVQPSSEHEPGNRVMIYDADDCWRLRQEMDKGKSSQRYKLSLFNALGVLQNSCEHLTHEEIEHTNGERFEVQSFTTRTRKAAQPVRANAIHLPALTRPESFASRSVATETVKMVDACMNTSPRNTKQVTIQEEQNTCHFLPTPQKNYLRRSYYENEPINWHQLVVTDDRPDYSERSYSTTQRPIPVKDMTEETQSTEELSQSDQQPPPPPVPRHRTANDSSIISDIKTASEQVQETVSQILPPIQPPTIAKKKSAMVGTGFADGFLDGSLPTIAQQVSWGCIGHLDIECLAEI</sequence>
<organism evidence="2 3">
    <name type="scientific">Cichlidogyrus casuarinus</name>
    <dbReference type="NCBI Taxonomy" id="1844966"/>
    <lineage>
        <taxon>Eukaryota</taxon>
        <taxon>Metazoa</taxon>
        <taxon>Spiralia</taxon>
        <taxon>Lophotrochozoa</taxon>
        <taxon>Platyhelminthes</taxon>
        <taxon>Monogenea</taxon>
        <taxon>Monopisthocotylea</taxon>
        <taxon>Dactylogyridea</taxon>
        <taxon>Ancyrocephalidae</taxon>
        <taxon>Cichlidogyrus</taxon>
    </lineage>
</organism>
<feature type="region of interest" description="Disordered" evidence="1">
    <location>
        <begin position="180"/>
        <end position="227"/>
    </location>
</feature>
<dbReference type="EMBL" id="JBJKFK010000243">
    <property type="protein sequence ID" value="KAL3318442.1"/>
    <property type="molecule type" value="Genomic_DNA"/>
</dbReference>
<gene>
    <name evidence="2" type="ORF">Ciccas_002889</name>
</gene>
<protein>
    <submittedName>
        <fullName evidence="2">Uncharacterized protein</fullName>
    </submittedName>
</protein>